<dbReference type="NCBIfam" id="TIGR01907">
    <property type="entry name" value="casE_Cse3"/>
    <property type="match status" value="1"/>
</dbReference>
<dbReference type="Proteomes" id="UP001305928">
    <property type="component" value="Chromosome"/>
</dbReference>
<accession>A0ABZ0PTK6</accession>
<dbReference type="CDD" id="cd09727">
    <property type="entry name" value="Cas6_I-E"/>
    <property type="match status" value="1"/>
</dbReference>
<gene>
    <name evidence="1" type="primary">cas6e</name>
    <name evidence="1" type="ORF">SBP02_17320</name>
</gene>
<dbReference type="Pfam" id="PF08798">
    <property type="entry name" value="CRISPR_assoc"/>
    <property type="match status" value="1"/>
</dbReference>
<evidence type="ECO:0000313" key="1">
    <source>
        <dbReference type="EMBL" id="WPC04508.1"/>
    </source>
</evidence>
<evidence type="ECO:0000313" key="2">
    <source>
        <dbReference type="Proteomes" id="UP001305928"/>
    </source>
</evidence>
<dbReference type="RefSeq" id="WP_318643605.1">
    <property type="nucleotide sequence ID" value="NZ_CP137892.1"/>
</dbReference>
<reference evidence="1 2" key="1">
    <citation type="submission" date="2023-11" db="EMBL/GenBank/DDBJ databases">
        <title>Complete genome of Pseudomonas benzenivorans BA3361.</title>
        <authorList>
            <person name="Shin S.Y."/>
            <person name="Song J."/>
            <person name="Kang H."/>
        </authorList>
    </citation>
    <scope>NUCLEOTIDE SEQUENCE [LARGE SCALE GENOMIC DNA]</scope>
    <source>
        <strain evidence="1 2">HNIBRBA3361</strain>
    </source>
</reference>
<dbReference type="EMBL" id="CP137892">
    <property type="protein sequence ID" value="WPC04508.1"/>
    <property type="molecule type" value="Genomic_DNA"/>
</dbReference>
<dbReference type="Gene3D" id="3.30.70.1210">
    <property type="entry name" value="Crispr-associated protein, domain 2"/>
    <property type="match status" value="1"/>
</dbReference>
<keyword evidence="2" id="KW-1185">Reference proteome</keyword>
<protein>
    <submittedName>
        <fullName evidence="1">Type I-E CRISPR-associated protein Cas6/Cse3/CasE</fullName>
    </submittedName>
</protein>
<dbReference type="SUPFAM" id="SSF117987">
    <property type="entry name" value="CRISPR-associated protein"/>
    <property type="match status" value="2"/>
</dbReference>
<dbReference type="Gene3D" id="3.30.70.1200">
    <property type="entry name" value="Crispr-associated protein, domain 1"/>
    <property type="match status" value="1"/>
</dbReference>
<sequence>MHLTRLTLDPRSAQARRDLGDAYEMHRTLARAFVADAQSAPARFLWRLEAGANAWATPVVLVQATTEADWSPLLALANYLQRPVESKRLTLEEWLEGGARYRFRLQANPTVTRQGKRYGLVGEDEQLAWLGRQGERHGFSVEAALVTASDVLVSRKGEGRISVQRVCFEGVLQAQSLDALSRALTAGIGPAKAFGCGLLSVARC</sequence>
<name>A0ABZ0PTK6_9PSED</name>
<proteinExistence type="predicted"/>
<organism evidence="1 2">
    <name type="scientific">Pseudomonas benzenivorans</name>
    <dbReference type="NCBI Taxonomy" id="556533"/>
    <lineage>
        <taxon>Bacteria</taxon>
        <taxon>Pseudomonadati</taxon>
        <taxon>Pseudomonadota</taxon>
        <taxon>Gammaproteobacteria</taxon>
        <taxon>Pseudomonadales</taxon>
        <taxon>Pseudomonadaceae</taxon>
        <taxon>Pseudomonas</taxon>
    </lineage>
</organism>
<dbReference type="InterPro" id="IPR010179">
    <property type="entry name" value="CRISPR-assoc_prot_Cse3"/>
</dbReference>
<dbReference type="SMART" id="SM01101">
    <property type="entry name" value="CRISPR_assoc"/>
    <property type="match status" value="1"/>
</dbReference>